<sequence>MNRAAFFAALRRRASGVFGTSLSQQQVQGVEAILDEAERRGTSLFHLAAILAEAYHETGGQMQPVKETVYATSKERNPPDAAVIARIEKAFKAGKLPWVKTPYWREGWFGRGLIQLTHKANYDKFGVTKETALDLKTSVRVMFDGMEKGRFTGRKLADYDYLVVSNPPVPGFKYYSSRAIVNGDTPTVGIKIDAYGKAFEAALREAGYAAHVPLPAPEPVEIDPLPVPASKSRGIAALILAALAAAGTCFGQIPCNLFGAFCG</sequence>
<gene>
    <name evidence="1" type="ORF">CEJ86_00875</name>
</gene>
<evidence type="ECO:0000313" key="1">
    <source>
        <dbReference type="EMBL" id="PJR16795.1"/>
    </source>
</evidence>
<proteinExistence type="predicted"/>
<reference evidence="1 2" key="1">
    <citation type="submission" date="2017-06" db="EMBL/GenBank/DDBJ databases">
        <title>Ensifer strains isolated from leguminous trees and herbs display diverse denitrification phenotypes with some acting as strong N2O sinks.</title>
        <authorList>
            <person name="Woliy K."/>
            <person name="Mania D."/>
            <person name="Bakken L.R."/>
            <person name="Frostegard A."/>
        </authorList>
    </citation>
    <scope>NUCLEOTIDE SEQUENCE [LARGE SCALE GENOMIC DNA]</scope>
    <source>
        <strain evidence="1 2">AC50a</strain>
    </source>
</reference>
<dbReference type="InterPro" id="IPR023346">
    <property type="entry name" value="Lysozyme-like_dom_sf"/>
</dbReference>
<name>A0A2J0Z8E8_RHIML</name>
<dbReference type="SUPFAM" id="SSF53955">
    <property type="entry name" value="Lysozyme-like"/>
    <property type="match status" value="1"/>
</dbReference>
<dbReference type="EMBL" id="NJGD01000001">
    <property type="protein sequence ID" value="PJR16795.1"/>
    <property type="molecule type" value="Genomic_DNA"/>
</dbReference>
<dbReference type="Gene3D" id="1.10.530.10">
    <property type="match status" value="1"/>
</dbReference>
<protein>
    <recommendedName>
        <fullName evidence="3">Glycoside hydrolase family 19 catalytic domain-containing protein</fullName>
    </recommendedName>
</protein>
<dbReference type="Proteomes" id="UP000231987">
    <property type="component" value="Unassembled WGS sequence"/>
</dbReference>
<evidence type="ECO:0000313" key="2">
    <source>
        <dbReference type="Proteomes" id="UP000231987"/>
    </source>
</evidence>
<evidence type="ECO:0008006" key="3">
    <source>
        <dbReference type="Google" id="ProtNLM"/>
    </source>
</evidence>
<accession>A0A2J0Z8E8</accession>
<dbReference type="RefSeq" id="WP_100669399.1">
    <property type="nucleotide sequence ID" value="NZ_NJGD01000001.1"/>
</dbReference>
<organism evidence="1 2">
    <name type="scientific">Rhizobium meliloti</name>
    <name type="common">Ensifer meliloti</name>
    <name type="synonym">Sinorhizobium meliloti</name>
    <dbReference type="NCBI Taxonomy" id="382"/>
    <lineage>
        <taxon>Bacteria</taxon>
        <taxon>Pseudomonadati</taxon>
        <taxon>Pseudomonadota</taxon>
        <taxon>Alphaproteobacteria</taxon>
        <taxon>Hyphomicrobiales</taxon>
        <taxon>Rhizobiaceae</taxon>
        <taxon>Sinorhizobium/Ensifer group</taxon>
        <taxon>Sinorhizobium</taxon>
    </lineage>
</organism>
<dbReference type="AlphaFoldDB" id="A0A2J0Z8E8"/>
<comment type="caution">
    <text evidence="1">The sequence shown here is derived from an EMBL/GenBank/DDBJ whole genome shotgun (WGS) entry which is preliminary data.</text>
</comment>